<dbReference type="InterPro" id="IPR023358">
    <property type="entry name" value="Peptidase_M18_dom2"/>
</dbReference>
<dbReference type="PRINTS" id="PR00932">
    <property type="entry name" value="AMINO1PTASE"/>
</dbReference>
<evidence type="ECO:0000256" key="5">
    <source>
        <dbReference type="ARBA" id="ARBA00022723"/>
    </source>
</evidence>
<dbReference type="SUPFAM" id="SSF101821">
    <property type="entry name" value="Aminopeptidase/glucanase lid domain"/>
    <property type="match status" value="1"/>
</dbReference>
<gene>
    <name evidence="11" type="ORF">AWT59_1341</name>
</gene>
<dbReference type="Gene3D" id="3.40.630.10">
    <property type="entry name" value="Zn peptidases"/>
    <property type="match status" value="1"/>
</dbReference>
<dbReference type="PANTHER" id="PTHR28570:SF3">
    <property type="entry name" value="ASPARTYL AMINOPEPTIDASE"/>
    <property type="match status" value="1"/>
</dbReference>
<evidence type="ECO:0000256" key="10">
    <source>
        <dbReference type="RuleBase" id="RU004387"/>
    </source>
</evidence>
<evidence type="ECO:0000256" key="9">
    <source>
        <dbReference type="RuleBase" id="RU004386"/>
    </source>
</evidence>
<dbReference type="EMBL" id="LSLI01000027">
    <property type="protein sequence ID" value="KXS32508.1"/>
    <property type="molecule type" value="Genomic_DNA"/>
</dbReference>
<dbReference type="InterPro" id="IPR001948">
    <property type="entry name" value="Peptidase_M18"/>
</dbReference>
<dbReference type="PATRIC" id="fig|1796491.3.peg.1469"/>
<sequence>MSQSKPDRSTALELITFIDASPSPWHAVASAEALLQKNGFTRLKEDARWQLAAGGRYYVVRGGASMIAFVQGSQPLAEAGFRIVGAHTDSPGFRVKPRAASGSDGLARLAVEVYGGPILATFTDRDLSLAGRVVLRTGAGQQTRLLNFERPLLRLPNLAIHMNRDVNEQGLKLNKQTELPMIFAQLGEGDDAEAMLRKLLADAMQANVADLLSWELAVYDVQKGSLWGANEEFIASRQLDNLASCYAALTALIATQQPTATCVTALFDHEEVGSESAAGAGGSFITDVLARISAHAKLDEQDRQRALARSFFISADMAHAYNSNFQNAYEPGHKVSVNGGPVIKTNANQRYTTNAETAARFIGFCEQAGVPCQQYAHRSDLGCGSTIGPIVASQLGVASVDVGSPMWAMHSARESAGVHDHAYMIAALVAAFGS</sequence>
<dbReference type="Gene3D" id="2.30.250.10">
    <property type="entry name" value="Aminopeptidase i, Domain 2"/>
    <property type="match status" value="1"/>
</dbReference>
<dbReference type="AlphaFoldDB" id="A0A139BUB9"/>
<keyword evidence="3 9" id="KW-0031">Aminopeptidase</keyword>
<dbReference type="GO" id="GO:0008237">
    <property type="term" value="F:metallopeptidase activity"/>
    <property type="evidence" value="ECO:0007669"/>
    <property type="project" value="UniProtKB-KW"/>
</dbReference>
<evidence type="ECO:0000256" key="6">
    <source>
        <dbReference type="ARBA" id="ARBA00022801"/>
    </source>
</evidence>
<dbReference type="EC" id="3.4.11.-" evidence="10"/>
<dbReference type="PANTHER" id="PTHR28570">
    <property type="entry name" value="ASPARTYL AMINOPEPTIDASE"/>
    <property type="match status" value="1"/>
</dbReference>
<evidence type="ECO:0000256" key="8">
    <source>
        <dbReference type="ARBA" id="ARBA00023049"/>
    </source>
</evidence>
<proteinExistence type="inferred from homology"/>
<comment type="caution">
    <text evidence="11">The sequence shown here is derived from an EMBL/GenBank/DDBJ whole genome shotgun (WGS) entry which is preliminary data.</text>
</comment>
<evidence type="ECO:0000256" key="2">
    <source>
        <dbReference type="ARBA" id="ARBA00008290"/>
    </source>
</evidence>
<reference evidence="11 12" key="2">
    <citation type="submission" date="2016-03" db="EMBL/GenBank/DDBJ databases">
        <title>New uncultured bacterium of the family Gallionellaceae from acid mine drainage: description and reconstruction of genome based on metagenomic analysis of microbial community.</title>
        <authorList>
            <person name="Kadnikov V."/>
            <person name="Ivasenko D."/>
            <person name="Beletsky A."/>
            <person name="Mardanov A."/>
            <person name="Danilova E."/>
            <person name="Pimenov N."/>
            <person name="Karnachuk O."/>
            <person name="Ravin N."/>
        </authorList>
    </citation>
    <scope>NUCLEOTIDE SEQUENCE [LARGE SCALE GENOMIC DNA]</scope>
    <source>
        <strain evidence="11">ShG14-8</strain>
    </source>
</reference>
<dbReference type="Proteomes" id="UP000070578">
    <property type="component" value="Unassembled WGS sequence"/>
</dbReference>
<evidence type="ECO:0000256" key="3">
    <source>
        <dbReference type="ARBA" id="ARBA00022438"/>
    </source>
</evidence>
<evidence type="ECO:0000256" key="1">
    <source>
        <dbReference type="ARBA" id="ARBA00001947"/>
    </source>
</evidence>
<keyword evidence="6 9" id="KW-0378">Hydrolase</keyword>
<evidence type="ECO:0000256" key="7">
    <source>
        <dbReference type="ARBA" id="ARBA00022833"/>
    </source>
</evidence>
<reference evidence="11 12" key="1">
    <citation type="submission" date="2016-02" db="EMBL/GenBank/DDBJ databases">
        <authorList>
            <person name="Wen L."/>
            <person name="He K."/>
            <person name="Yang H."/>
        </authorList>
    </citation>
    <scope>NUCLEOTIDE SEQUENCE [LARGE SCALE GENOMIC DNA]</scope>
    <source>
        <strain evidence="11">ShG14-8</strain>
    </source>
</reference>
<organism evidence="11 12">
    <name type="scientific">Candidatus Gallionella acididurans</name>
    <dbReference type="NCBI Taxonomy" id="1796491"/>
    <lineage>
        <taxon>Bacteria</taxon>
        <taxon>Pseudomonadati</taxon>
        <taxon>Pseudomonadota</taxon>
        <taxon>Betaproteobacteria</taxon>
        <taxon>Nitrosomonadales</taxon>
        <taxon>Gallionellaceae</taxon>
        <taxon>Gallionella</taxon>
    </lineage>
</organism>
<dbReference type="CDD" id="cd05658">
    <property type="entry name" value="M18_DAP"/>
    <property type="match status" value="1"/>
</dbReference>
<dbReference type="GO" id="GO:0008270">
    <property type="term" value="F:zinc ion binding"/>
    <property type="evidence" value="ECO:0007669"/>
    <property type="project" value="InterPro"/>
</dbReference>
<evidence type="ECO:0000313" key="11">
    <source>
        <dbReference type="EMBL" id="KXS32508.1"/>
    </source>
</evidence>
<evidence type="ECO:0000313" key="12">
    <source>
        <dbReference type="Proteomes" id="UP000070578"/>
    </source>
</evidence>
<dbReference type="GO" id="GO:0006508">
    <property type="term" value="P:proteolysis"/>
    <property type="evidence" value="ECO:0007669"/>
    <property type="project" value="UniProtKB-KW"/>
</dbReference>
<dbReference type="GO" id="GO:0004177">
    <property type="term" value="F:aminopeptidase activity"/>
    <property type="evidence" value="ECO:0007669"/>
    <property type="project" value="UniProtKB-KW"/>
</dbReference>
<keyword evidence="7 9" id="KW-0862">Zinc</keyword>
<keyword evidence="8 9" id="KW-0482">Metalloprotease</keyword>
<keyword evidence="5 9" id="KW-0479">Metal-binding</keyword>
<keyword evidence="4 9" id="KW-0645">Protease</keyword>
<dbReference type="Pfam" id="PF02127">
    <property type="entry name" value="Peptidase_M18"/>
    <property type="match status" value="1"/>
</dbReference>
<dbReference type="GO" id="GO:0005737">
    <property type="term" value="C:cytoplasm"/>
    <property type="evidence" value="ECO:0007669"/>
    <property type="project" value="UniProtKB-ARBA"/>
</dbReference>
<evidence type="ECO:0000256" key="4">
    <source>
        <dbReference type="ARBA" id="ARBA00022670"/>
    </source>
</evidence>
<comment type="cofactor">
    <cofactor evidence="1 10">
        <name>Zn(2+)</name>
        <dbReference type="ChEBI" id="CHEBI:29105"/>
    </cofactor>
</comment>
<accession>A0A139BUB9</accession>
<comment type="similarity">
    <text evidence="2 9">Belongs to the peptidase M18 family.</text>
</comment>
<protein>
    <recommendedName>
        <fullName evidence="10">M18 family aminopeptidase</fullName>
        <ecNumber evidence="10">3.4.11.-</ecNumber>
    </recommendedName>
</protein>
<name>A0A139BUB9_9PROT</name>
<dbReference type="NCBIfam" id="NF002759">
    <property type="entry name" value="PRK02813.1"/>
    <property type="match status" value="1"/>
</dbReference>
<dbReference type="SUPFAM" id="SSF53187">
    <property type="entry name" value="Zn-dependent exopeptidases"/>
    <property type="match status" value="1"/>
</dbReference>